<dbReference type="CDD" id="cd00085">
    <property type="entry name" value="HNHc"/>
    <property type="match status" value="1"/>
</dbReference>
<proteinExistence type="predicted"/>
<dbReference type="AlphaFoldDB" id="A0A4P6EEX1"/>
<dbReference type="OrthoDB" id="3261064at2"/>
<keyword evidence="2" id="KW-0378">Hydrolase</keyword>
<evidence type="ECO:0000313" key="3">
    <source>
        <dbReference type="Proteomes" id="UP000293995"/>
    </source>
</evidence>
<gene>
    <name evidence="2" type="ORF">ET475_12790</name>
</gene>
<evidence type="ECO:0000313" key="2">
    <source>
        <dbReference type="EMBL" id="QAY60774.1"/>
    </source>
</evidence>
<dbReference type="Proteomes" id="UP000293995">
    <property type="component" value="Chromosome"/>
</dbReference>
<keyword evidence="2" id="KW-0540">Nuclease</keyword>
<sequence length="498" mass="54217">MVVCRNSRVKPREVDVVIRMNIRYCGAIRSKSPQRRSPMSALTDVSPVHSDLDELLDDLVQSRSLAGRAFAAEMFFFARVADLVDRREAERAAREGRDAITHSTQLGMREVYAEIGAELYISEWQVARKVSLASTMLGSFYETLCEASCGQISGDHATLIADSGIVIDDGAVRMEYEAVALDMAREMTPAQLKSALDGLVGRLDPEGTQARVREAAQRRKVTVRTLEPGLVRVTADVPTVPGVGSVNRLRQAAVTLFDQNAAESEAAGDGDLEAAGQSVVDDRTVAQIMADMFCDLLLTAEFSGHGTTDEARDALSMIRPSVQVTIPAATVTGARVGGAVVDGFGPIDDQAAQQLAGNAPAWTRVFTDPCTGVPVCVDRYRPSKKQRRYLQARDQQCRFPGCRRRAQKCDIDHTVAHAEGGATCLCNLEHLCKRHHTVKHDTAWRVRQLSGGILIWTAPTGRSHPSRPPGTVRFDPIGLIDPDPHFRDGLAAHDPAPF</sequence>
<keyword evidence="3" id="KW-1185">Reference proteome</keyword>
<dbReference type="Gene3D" id="1.10.30.50">
    <property type="match status" value="1"/>
</dbReference>
<organism evidence="2 3">
    <name type="scientific">Microbacterium protaetiae</name>
    <dbReference type="NCBI Taxonomy" id="2509458"/>
    <lineage>
        <taxon>Bacteria</taxon>
        <taxon>Bacillati</taxon>
        <taxon>Actinomycetota</taxon>
        <taxon>Actinomycetes</taxon>
        <taxon>Micrococcales</taxon>
        <taxon>Microbacteriaceae</taxon>
        <taxon>Microbacterium</taxon>
    </lineage>
</organism>
<name>A0A4P6EEX1_9MICO</name>
<dbReference type="KEGG" id="mprt:ET475_12790"/>
<dbReference type="InterPro" id="IPR003870">
    <property type="entry name" value="DUF222"/>
</dbReference>
<dbReference type="SMART" id="SM00507">
    <property type="entry name" value="HNHc"/>
    <property type="match status" value="1"/>
</dbReference>
<accession>A0A4P6EEX1</accession>
<dbReference type="GO" id="GO:0004519">
    <property type="term" value="F:endonuclease activity"/>
    <property type="evidence" value="ECO:0007669"/>
    <property type="project" value="UniProtKB-KW"/>
</dbReference>
<protein>
    <submittedName>
        <fullName evidence="2">HNH endonuclease</fullName>
    </submittedName>
</protein>
<evidence type="ECO:0000259" key="1">
    <source>
        <dbReference type="SMART" id="SM00507"/>
    </source>
</evidence>
<reference evidence="2 3" key="1">
    <citation type="submission" date="2019-01" db="EMBL/GenBank/DDBJ databases">
        <title>Genome sequencing of strain DFW100M-13.</title>
        <authorList>
            <person name="Heo J."/>
            <person name="Kim S.-J."/>
            <person name="Kim J.-S."/>
            <person name="Hong S.-B."/>
            <person name="Kwon S.-W."/>
        </authorList>
    </citation>
    <scope>NUCLEOTIDE SEQUENCE [LARGE SCALE GENOMIC DNA]</scope>
    <source>
        <strain evidence="2 3">DFW100M-13</strain>
    </source>
</reference>
<dbReference type="Pfam" id="PF02720">
    <property type="entry name" value="DUF222"/>
    <property type="match status" value="1"/>
</dbReference>
<dbReference type="InterPro" id="IPR003615">
    <property type="entry name" value="HNH_nuc"/>
</dbReference>
<dbReference type="EMBL" id="CP035494">
    <property type="protein sequence ID" value="QAY60774.1"/>
    <property type="molecule type" value="Genomic_DNA"/>
</dbReference>
<keyword evidence="2" id="KW-0255">Endonuclease</keyword>
<feature type="domain" description="HNH nuclease" evidence="1">
    <location>
        <begin position="385"/>
        <end position="437"/>
    </location>
</feature>